<feature type="compositionally biased region" description="Basic and acidic residues" evidence="1">
    <location>
        <begin position="140"/>
        <end position="150"/>
    </location>
</feature>
<feature type="region of interest" description="Disordered" evidence="1">
    <location>
        <begin position="109"/>
        <end position="180"/>
    </location>
</feature>
<evidence type="ECO:0000313" key="2">
    <source>
        <dbReference type="EMBL" id="PWA61576.1"/>
    </source>
</evidence>
<organism evidence="2 3">
    <name type="scientific">Artemisia annua</name>
    <name type="common">Sweet wormwood</name>
    <dbReference type="NCBI Taxonomy" id="35608"/>
    <lineage>
        <taxon>Eukaryota</taxon>
        <taxon>Viridiplantae</taxon>
        <taxon>Streptophyta</taxon>
        <taxon>Embryophyta</taxon>
        <taxon>Tracheophyta</taxon>
        <taxon>Spermatophyta</taxon>
        <taxon>Magnoliopsida</taxon>
        <taxon>eudicotyledons</taxon>
        <taxon>Gunneridae</taxon>
        <taxon>Pentapetalae</taxon>
        <taxon>asterids</taxon>
        <taxon>campanulids</taxon>
        <taxon>Asterales</taxon>
        <taxon>Asteraceae</taxon>
        <taxon>Asteroideae</taxon>
        <taxon>Anthemideae</taxon>
        <taxon>Artemisiinae</taxon>
        <taxon>Artemisia</taxon>
    </lineage>
</organism>
<comment type="caution">
    <text evidence="2">The sequence shown here is derived from an EMBL/GenBank/DDBJ whole genome shotgun (WGS) entry which is preliminary data.</text>
</comment>
<keyword evidence="2" id="KW-0808">Transferase</keyword>
<accession>A0A2U1MK22</accession>
<feature type="compositionally biased region" description="Basic and acidic residues" evidence="1">
    <location>
        <begin position="109"/>
        <end position="118"/>
    </location>
</feature>
<feature type="compositionally biased region" description="Polar residues" evidence="1">
    <location>
        <begin position="119"/>
        <end position="128"/>
    </location>
</feature>
<keyword evidence="2" id="KW-0548">Nucleotidyltransferase</keyword>
<dbReference type="SUPFAM" id="SSF56672">
    <property type="entry name" value="DNA/RNA polymerases"/>
    <property type="match status" value="1"/>
</dbReference>
<dbReference type="PANTHER" id="PTHR33240:SF15">
    <property type="entry name" value="GAG-PRO-LIKE PROTEIN"/>
    <property type="match status" value="1"/>
</dbReference>
<dbReference type="Proteomes" id="UP000245207">
    <property type="component" value="Unassembled WGS sequence"/>
</dbReference>
<protein>
    <submittedName>
        <fullName evidence="2">Reverse transcriptase domain-containing protein</fullName>
    </submittedName>
</protein>
<dbReference type="EMBL" id="PKPP01005074">
    <property type="protein sequence ID" value="PWA61576.1"/>
    <property type="molecule type" value="Genomic_DNA"/>
</dbReference>
<evidence type="ECO:0000256" key="1">
    <source>
        <dbReference type="SAM" id="MobiDB-lite"/>
    </source>
</evidence>
<dbReference type="AlphaFoldDB" id="A0A2U1MK22"/>
<reference evidence="2 3" key="1">
    <citation type="journal article" date="2018" name="Mol. Plant">
        <title>The genome of Artemisia annua provides insight into the evolution of Asteraceae family and artemisinin biosynthesis.</title>
        <authorList>
            <person name="Shen Q."/>
            <person name="Zhang L."/>
            <person name="Liao Z."/>
            <person name="Wang S."/>
            <person name="Yan T."/>
            <person name="Shi P."/>
            <person name="Liu M."/>
            <person name="Fu X."/>
            <person name="Pan Q."/>
            <person name="Wang Y."/>
            <person name="Lv Z."/>
            <person name="Lu X."/>
            <person name="Zhang F."/>
            <person name="Jiang W."/>
            <person name="Ma Y."/>
            <person name="Chen M."/>
            <person name="Hao X."/>
            <person name="Li L."/>
            <person name="Tang Y."/>
            <person name="Lv G."/>
            <person name="Zhou Y."/>
            <person name="Sun X."/>
            <person name="Brodelius P.E."/>
            <person name="Rose J.K.C."/>
            <person name="Tang K."/>
        </authorList>
    </citation>
    <scope>NUCLEOTIDE SEQUENCE [LARGE SCALE GENOMIC DNA]</scope>
    <source>
        <strain evidence="3">cv. Huhao1</strain>
        <tissue evidence="2">Leaf</tissue>
    </source>
</reference>
<dbReference type="CDD" id="cd00303">
    <property type="entry name" value="retropepsin_like"/>
    <property type="match status" value="1"/>
</dbReference>
<dbReference type="Gene3D" id="3.10.10.10">
    <property type="entry name" value="HIV Type 1 Reverse Transcriptase, subunit A, domain 1"/>
    <property type="match status" value="1"/>
</dbReference>
<evidence type="ECO:0000313" key="3">
    <source>
        <dbReference type="Proteomes" id="UP000245207"/>
    </source>
</evidence>
<gene>
    <name evidence="2" type="ORF">CTI12_AA371960</name>
</gene>
<keyword evidence="3" id="KW-1185">Reference proteome</keyword>
<keyword evidence="2" id="KW-0695">RNA-directed DNA polymerase</keyword>
<dbReference type="GO" id="GO:0003964">
    <property type="term" value="F:RNA-directed DNA polymerase activity"/>
    <property type="evidence" value="ECO:0007669"/>
    <property type="project" value="UniProtKB-KW"/>
</dbReference>
<feature type="compositionally biased region" description="Basic and acidic residues" evidence="1">
    <location>
        <begin position="171"/>
        <end position="180"/>
    </location>
</feature>
<name>A0A2U1MK22_ARTAN</name>
<dbReference type="InterPro" id="IPR043502">
    <property type="entry name" value="DNA/RNA_pol_sf"/>
</dbReference>
<sequence length="642" mass="74620">MVKNHVTKAIKVYEYINECRRSWFTKIVRLANESLSEFKERWTDEASRISRVPEIMQISSFIDGCKCPELAKRFSEKIPKTVTEMMMRVDDFIRSEKAYRTAEIPRGEKLDAYRRDNPTYRQDQNSNRPPFRGDRRRVNHREDFRPRRNDYYAPYAPARNDNTNRANYRTDYPRNETNRRDTRPIDLNILTKAPKEILATEHQLRLPAPPPLRGKPARENLDKYCDYHGERGHLTNDCHNLKEQLKKAMETGKLDHLLKDVRQRDRAPPRGNNQTNHGRIINMVRYEGNERKRKVTEQDEKWMNAPISFPSILPGDASDEPLIIEAEIEGYTVRRVYVDQGASVEVMYEHCFLNLDPSIRARLAETNTPLVGFAGEAIRPLGKIELEVRFGSEGLYRRTTMKFAVVRSPSPYNVILGRSGIKELRAIPSTIHAMMKFPTPRGVATLVTRSIIIAECRILEEKFLLRKEMEAGISPAPAVVDNDERTEEVMVHPAHPDQPVTIGTNFSPEGRKQLINLLKNNKDVFAWEPSDMTGVPRWIAEHKLNVNVNDKPVAQKKRFFSEEKNQAINKDVEEWLKAGIVRPVRYPAWISNPVLVKKQDDSWRMCIDFKNLNSSCQKDYYPLPEIDWKIESVMGFKYKNSL</sequence>
<dbReference type="PANTHER" id="PTHR33240">
    <property type="entry name" value="OS08G0508500 PROTEIN"/>
    <property type="match status" value="1"/>
</dbReference>
<dbReference type="OrthoDB" id="1928766at2759"/>
<proteinExistence type="predicted"/>